<evidence type="ECO:0000256" key="2">
    <source>
        <dbReference type="ARBA" id="ARBA00023125"/>
    </source>
</evidence>
<dbReference type="Pfam" id="PF12833">
    <property type="entry name" value="HTH_18"/>
    <property type="match status" value="1"/>
</dbReference>
<protein>
    <recommendedName>
        <fullName evidence="5">HTH araC/xylS-type domain-containing protein</fullName>
    </recommendedName>
</protein>
<dbReference type="SMART" id="SM00342">
    <property type="entry name" value="HTH_ARAC"/>
    <property type="match status" value="1"/>
</dbReference>
<sequence>MPTSTNQFFFLEHYLRLVTRKPESWLSALQVLTGSPRLAQEVSTDSGQGDFNARLAFFSTRNISLCGVYLDSASKLVGVNADTTAIFMPLQGTAEFVVNGQPFFCSPGVPFVLEPNVEFRADLSPIAHLFIIQIACPESSESGVAFQNGDRELAKIVERYLAATPFFRDYEHAVRRALSLERALVSHRKGGDSNAPGLGPKPLVGDDDRRLCRALHMINDGLEVDIDLASIARDSGLSLRNLYYLMKKYTRMTPHGFCRSRRLIKVRESMICNYAEDPVVANHALKWGFNHLGRFSSYYQQHFGEYPSETIKHLKDLIKSSDDVLSVKPHPMLPQAAWYTSQYQPPEMKSCASPQ</sequence>
<dbReference type="KEGG" id="msq:BKP64_02730"/>
<dbReference type="SUPFAM" id="SSF46689">
    <property type="entry name" value="Homeodomain-like"/>
    <property type="match status" value="1"/>
</dbReference>
<evidence type="ECO:0000256" key="1">
    <source>
        <dbReference type="ARBA" id="ARBA00023015"/>
    </source>
</evidence>
<dbReference type="Gene3D" id="1.10.10.60">
    <property type="entry name" value="Homeodomain-like"/>
    <property type="match status" value="1"/>
</dbReference>
<proteinExistence type="predicted"/>
<accession>A0A1D9GI02</accession>
<evidence type="ECO:0000313" key="7">
    <source>
        <dbReference type="Proteomes" id="UP000177445"/>
    </source>
</evidence>
<dbReference type="GO" id="GO:0043565">
    <property type="term" value="F:sequence-specific DNA binding"/>
    <property type="evidence" value="ECO:0007669"/>
    <property type="project" value="InterPro"/>
</dbReference>
<dbReference type="GO" id="GO:0003700">
    <property type="term" value="F:DNA-binding transcription factor activity"/>
    <property type="evidence" value="ECO:0007669"/>
    <property type="project" value="InterPro"/>
</dbReference>
<reference evidence="6 7" key="1">
    <citation type="submission" date="2016-10" db="EMBL/GenBank/DDBJ databases">
        <title>Marinobacter salinus sp. nov., a moderately halophilic bacterium isolated from a tidal flat environment.</title>
        <authorList>
            <person name="Park S.-J."/>
        </authorList>
    </citation>
    <scope>NUCLEOTIDE SEQUENCE [LARGE SCALE GENOMIC DNA]</scope>
    <source>
        <strain evidence="6 7">Hb8</strain>
    </source>
</reference>
<dbReference type="AlphaFoldDB" id="A0A1D9GI02"/>
<dbReference type="Proteomes" id="UP000177445">
    <property type="component" value="Chromosome"/>
</dbReference>
<dbReference type="PROSITE" id="PS01124">
    <property type="entry name" value="HTH_ARAC_FAMILY_2"/>
    <property type="match status" value="1"/>
</dbReference>
<dbReference type="InterPro" id="IPR009057">
    <property type="entry name" value="Homeodomain-like_sf"/>
</dbReference>
<dbReference type="InterPro" id="IPR050204">
    <property type="entry name" value="AraC_XylS_family_regulators"/>
</dbReference>
<evidence type="ECO:0000256" key="3">
    <source>
        <dbReference type="ARBA" id="ARBA00023163"/>
    </source>
</evidence>
<dbReference type="RefSeq" id="WP_070965695.1">
    <property type="nucleotide sequence ID" value="NZ_CP017715.1"/>
</dbReference>
<dbReference type="EMBL" id="CP017715">
    <property type="protein sequence ID" value="AOY87181.1"/>
    <property type="molecule type" value="Genomic_DNA"/>
</dbReference>
<dbReference type="OrthoDB" id="6003540at2"/>
<feature type="domain" description="HTH araC/xylS-type" evidence="5">
    <location>
        <begin position="212"/>
        <end position="313"/>
    </location>
</feature>
<keyword evidence="2" id="KW-0238">DNA-binding</keyword>
<keyword evidence="7" id="KW-1185">Reference proteome</keyword>
<name>A0A1D9GI02_9GAMM</name>
<gene>
    <name evidence="6" type="ORF">BKP64_02730</name>
</gene>
<evidence type="ECO:0000259" key="5">
    <source>
        <dbReference type="PROSITE" id="PS01124"/>
    </source>
</evidence>
<evidence type="ECO:0000256" key="4">
    <source>
        <dbReference type="ARBA" id="ARBA00037345"/>
    </source>
</evidence>
<keyword evidence="1" id="KW-0805">Transcription regulation</keyword>
<organism evidence="6 7">
    <name type="scientific">Marinobacter salinus</name>
    <dbReference type="NCBI Taxonomy" id="1874317"/>
    <lineage>
        <taxon>Bacteria</taxon>
        <taxon>Pseudomonadati</taxon>
        <taxon>Pseudomonadota</taxon>
        <taxon>Gammaproteobacteria</taxon>
        <taxon>Pseudomonadales</taxon>
        <taxon>Marinobacteraceae</taxon>
        <taxon>Marinobacter</taxon>
    </lineage>
</organism>
<comment type="function">
    <text evidence="4">Regulatory protein of the TOL plasmid xyl operons. XylS activates the xylXYZLTEGFJQKIH operon required for the degradation of toluene, m-xylene and p-xylene.</text>
</comment>
<dbReference type="PANTHER" id="PTHR46796">
    <property type="entry name" value="HTH-TYPE TRANSCRIPTIONAL ACTIVATOR RHAS-RELATED"/>
    <property type="match status" value="1"/>
</dbReference>
<evidence type="ECO:0000313" key="6">
    <source>
        <dbReference type="EMBL" id="AOY87181.1"/>
    </source>
</evidence>
<keyword evidence="3" id="KW-0804">Transcription</keyword>
<dbReference type="InterPro" id="IPR018060">
    <property type="entry name" value="HTH_AraC"/>
</dbReference>